<dbReference type="Proteomes" id="UP000241206">
    <property type="component" value="Unassembled WGS sequence"/>
</dbReference>
<name>A0A2T4HSS9_9SPHN</name>
<dbReference type="Pfam" id="PF13505">
    <property type="entry name" value="OMP_b-brl"/>
    <property type="match status" value="1"/>
</dbReference>
<reference evidence="7 8" key="1">
    <citation type="submission" date="2017-11" db="EMBL/GenBank/DDBJ databases">
        <title>Sphingomonas oleivorans sp. nov., isolated from oil-contaminated soil.</title>
        <authorList>
            <person name="Wang L."/>
            <person name="Chen L."/>
        </authorList>
    </citation>
    <scope>NUCLEOTIDE SEQUENCE [LARGE SCALE GENOMIC DNA]</scope>
    <source>
        <strain evidence="7 8">K101</strain>
    </source>
</reference>
<comment type="similarity">
    <text evidence="4">Belongs to the Omp25/RopB family.</text>
</comment>
<dbReference type="InterPro" id="IPR027385">
    <property type="entry name" value="Beta-barrel_OMP"/>
</dbReference>
<comment type="subcellular location">
    <subcellularLocation>
        <location evidence="1">Membrane</location>
    </subcellularLocation>
</comment>
<keyword evidence="2 5" id="KW-0732">Signal</keyword>
<feature type="signal peptide" evidence="5">
    <location>
        <begin position="1"/>
        <end position="23"/>
    </location>
</feature>
<protein>
    <submittedName>
        <fullName evidence="7">Porin family protein</fullName>
    </submittedName>
</protein>
<feature type="chain" id="PRO_5015526618" evidence="5">
    <location>
        <begin position="24"/>
        <end position="202"/>
    </location>
</feature>
<evidence type="ECO:0000259" key="6">
    <source>
        <dbReference type="Pfam" id="PF13505"/>
    </source>
</evidence>
<evidence type="ECO:0000256" key="4">
    <source>
        <dbReference type="ARBA" id="ARBA00038306"/>
    </source>
</evidence>
<dbReference type="NCBIfam" id="TIGR01414">
    <property type="entry name" value="autotrans_barl"/>
    <property type="match status" value="1"/>
</dbReference>
<feature type="domain" description="Outer membrane protein beta-barrel" evidence="6">
    <location>
        <begin position="8"/>
        <end position="201"/>
    </location>
</feature>
<evidence type="ECO:0000256" key="3">
    <source>
        <dbReference type="ARBA" id="ARBA00023136"/>
    </source>
</evidence>
<keyword evidence="3" id="KW-0472">Membrane</keyword>
<dbReference type="InterPro" id="IPR006315">
    <property type="entry name" value="OM_autotransptr_brl_dom"/>
</dbReference>
<organism evidence="7 8">
    <name type="scientific">Edaphosphingomonas fennica</name>
    <dbReference type="NCBI Taxonomy" id="114404"/>
    <lineage>
        <taxon>Bacteria</taxon>
        <taxon>Pseudomonadati</taxon>
        <taxon>Pseudomonadota</taxon>
        <taxon>Alphaproteobacteria</taxon>
        <taxon>Sphingomonadales</taxon>
        <taxon>Rhizorhabdaceae</taxon>
        <taxon>Edaphosphingomonas</taxon>
    </lineage>
</organism>
<dbReference type="EMBL" id="PHHF01000059">
    <property type="protein sequence ID" value="PTD18851.1"/>
    <property type="molecule type" value="Genomic_DNA"/>
</dbReference>
<accession>A0A2T4HSS9</accession>
<evidence type="ECO:0000256" key="2">
    <source>
        <dbReference type="ARBA" id="ARBA00022729"/>
    </source>
</evidence>
<dbReference type="GO" id="GO:0019867">
    <property type="term" value="C:outer membrane"/>
    <property type="evidence" value="ECO:0007669"/>
    <property type="project" value="InterPro"/>
</dbReference>
<sequence length="202" mass="21803">MKKIALSFGAAALAAGMSPAVSAQTFDGPFIGAQAGWSEHDAGTFSTRLGNLAASRSHDAVSAGVFAGYDRQIGSRFVIGAEVGLDFGINDRFTRDTGTALMSVDPKRSIDLTARAGYLVTDNTLIYARGGYTNARFRTSIKDRSSLRSSTENRDGWLIGGGVERAFTDRISTRLEYRYSDLSDGRGKFDRHQVLVGVAYRL</sequence>
<proteinExistence type="inferred from homology"/>
<dbReference type="InterPro" id="IPR011250">
    <property type="entry name" value="OMP/PagP_B-barrel"/>
</dbReference>
<evidence type="ECO:0000256" key="1">
    <source>
        <dbReference type="ARBA" id="ARBA00004370"/>
    </source>
</evidence>
<dbReference type="PANTHER" id="PTHR34001:SF3">
    <property type="entry name" value="BLL7405 PROTEIN"/>
    <property type="match status" value="1"/>
</dbReference>
<comment type="caution">
    <text evidence="7">The sequence shown here is derived from an EMBL/GenBank/DDBJ whole genome shotgun (WGS) entry which is preliminary data.</text>
</comment>
<dbReference type="InterPro" id="IPR051692">
    <property type="entry name" value="OMP-like"/>
</dbReference>
<dbReference type="AlphaFoldDB" id="A0A2T4HSS9"/>
<dbReference type="RefSeq" id="WP_010400310.1">
    <property type="nucleotide sequence ID" value="NZ_PHHF01000059.1"/>
</dbReference>
<keyword evidence="8" id="KW-1185">Reference proteome</keyword>
<evidence type="ECO:0000313" key="8">
    <source>
        <dbReference type="Proteomes" id="UP000241206"/>
    </source>
</evidence>
<dbReference type="PANTHER" id="PTHR34001">
    <property type="entry name" value="BLL7405 PROTEIN"/>
    <property type="match status" value="1"/>
</dbReference>
<dbReference type="Gene3D" id="2.40.160.20">
    <property type="match status" value="1"/>
</dbReference>
<gene>
    <name evidence="7" type="ORF">CV103_14385</name>
</gene>
<dbReference type="SUPFAM" id="SSF56925">
    <property type="entry name" value="OMPA-like"/>
    <property type="match status" value="1"/>
</dbReference>
<evidence type="ECO:0000256" key="5">
    <source>
        <dbReference type="SAM" id="SignalP"/>
    </source>
</evidence>
<evidence type="ECO:0000313" key="7">
    <source>
        <dbReference type="EMBL" id="PTD18851.1"/>
    </source>
</evidence>